<feature type="compositionally biased region" description="Low complexity" evidence="1">
    <location>
        <begin position="63"/>
        <end position="95"/>
    </location>
</feature>
<feature type="compositionally biased region" description="Polar residues" evidence="1">
    <location>
        <begin position="545"/>
        <end position="560"/>
    </location>
</feature>
<feature type="region of interest" description="Disordered" evidence="1">
    <location>
        <begin position="742"/>
        <end position="769"/>
    </location>
</feature>
<dbReference type="GO" id="GO:0005737">
    <property type="term" value="C:cytoplasm"/>
    <property type="evidence" value="ECO:0007669"/>
    <property type="project" value="TreeGrafter"/>
</dbReference>
<reference evidence="3" key="1">
    <citation type="submission" date="2018-08" db="EMBL/GenBank/DDBJ databases">
        <authorList>
            <person name="Cornetti L."/>
        </authorList>
    </citation>
    <scope>NUCLEOTIDE SEQUENCE</scope>
    <source>
        <strain evidence="3">OM-SAIQ-clone2</strain>
    </source>
</reference>
<feature type="region of interest" description="Disordered" evidence="1">
    <location>
        <begin position="793"/>
        <end position="822"/>
    </location>
</feature>
<dbReference type="InterPro" id="IPR019391">
    <property type="entry name" value="Storkhead-box_WHD"/>
</dbReference>
<feature type="compositionally biased region" description="Low complexity" evidence="1">
    <location>
        <begin position="758"/>
        <end position="769"/>
    </location>
</feature>
<dbReference type="PANTHER" id="PTHR22437">
    <property type="entry name" value="WINGED HELIX DOMAIN-CONTAINING PROTEIN"/>
    <property type="match status" value="1"/>
</dbReference>
<dbReference type="EMBL" id="LR024836">
    <property type="protein sequence ID" value="SVE94455.1"/>
    <property type="molecule type" value="mRNA"/>
</dbReference>
<dbReference type="InterPro" id="IPR040126">
    <property type="entry name" value="STOX1/2"/>
</dbReference>
<feature type="compositionally biased region" description="Polar residues" evidence="1">
    <location>
        <begin position="12"/>
        <end position="25"/>
    </location>
</feature>
<feature type="compositionally biased region" description="Basic and acidic residues" evidence="1">
    <location>
        <begin position="744"/>
        <end position="755"/>
    </location>
</feature>
<dbReference type="Pfam" id="PF10264">
    <property type="entry name" value="WHD_Storkhead"/>
    <property type="match status" value="1"/>
</dbReference>
<feature type="region of interest" description="Disordered" evidence="1">
    <location>
        <begin position="478"/>
        <end position="607"/>
    </location>
</feature>
<gene>
    <name evidence="3" type="primary">EOG090X0BW7</name>
</gene>
<feature type="compositionally biased region" description="Polar residues" evidence="1">
    <location>
        <begin position="504"/>
        <end position="524"/>
    </location>
</feature>
<dbReference type="GO" id="GO:0000977">
    <property type="term" value="F:RNA polymerase II transcription regulatory region sequence-specific DNA binding"/>
    <property type="evidence" value="ECO:0007669"/>
    <property type="project" value="TreeGrafter"/>
</dbReference>
<evidence type="ECO:0000313" key="3">
    <source>
        <dbReference type="EMBL" id="SVE94455.1"/>
    </source>
</evidence>
<feature type="compositionally biased region" description="Polar residues" evidence="1">
    <location>
        <begin position="703"/>
        <end position="724"/>
    </location>
</feature>
<name>A0A4Y7NQU3_9CRUS</name>
<evidence type="ECO:0000259" key="2">
    <source>
        <dbReference type="Pfam" id="PF10264"/>
    </source>
</evidence>
<dbReference type="PANTHER" id="PTHR22437:SF0">
    <property type="entry name" value="FI21431P1"/>
    <property type="match status" value="1"/>
</dbReference>
<feature type="compositionally biased region" description="Basic and acidic residues" evidence="1">
    <location>
        <begin position="799"/>
        <end position="822"/>
    </location>
</feature>
<sequence length="875" mass="95384">MSVISSRDPVMTATSATLTRPGSRSSDTRPIFLLERCLAIRFERIHPSAPVPALPTTKKPESRPGSSLSQLSSWLPWQRHSNNNSPPPASSCVSSERTLRPDVQLAPSNPGSIVKDSSAPAGWVYDGGFVLYQNFQEANGYCYWNGALLEAVTSLKFVGHVTPSTILVTGEESCLETVRSAWARKVLRAPSAYVIVLVGDVDGCAVQPISQSQFTPLPEALCWVIWELNLAERSTTLDDVTAALGNAFPDLVPPSNKVVYDTLGKLIRDRKIFYNGKGYGVVTPDTYRKTSVVENTEKGLLLSNEEALTRAHGAVESYPQGNVVHKAIQTNLVDVICRGLTAHQRPYHIYPHPRNGTDKVLYGRTADEIAPASRPRLQRQRSLRMFHGGGSNKRLSWSEYRSGSGGGSLKLSQAKAKKLMDECAHISDWEDSAILTNDETHVPLKAHKEKTSLLSRLFRRRSPSKKRTTVNSFNAQFPPLEWLDNGTNGKHLRSVPNRGRTRGSPATSISSGLGRSFSPASAHSYQRPLGILRNQSPPSPTQSTDSLYSSSVGPSASATCRSPVPSLASKTTTFSHDRPFQRSTPARASYGGIARSRASPLSIDPQPRLTEYQPFQRLSARSVSLRQPKASSVNSSTLLGSSVPRPYVPGRIGLAEQKSLIAQQRATIRDQFFQTPLAAPPLISSMMSSNIKSKLSLPKTDELSGNSSYSTTGKASPAQSTVSSNASKKYYETDLDLTIKVPKKSSESFHQETRKNPTSGESGGTATSSASRVINISVVKSESLNYVSQQNEANTGHLTNKENAEDIKTERPNFTKKSSEESFRTFPSLTELNINFKSITGQKILQGLNSNSTDTLVELSMRDGPEVGKSDMGYV</sequence>
<organism evidence="3">
    <name type="scientific">Simocephalus serrulatus</name>
    <dbReference type="NCBI Taxonomy" id="117539"/>
    <lineage>
        <taxon>Eukaryota</taxon>
        <taxon>Metazoa</taxon>
        <taxon>Ecdysozoa</taxon>
        <taxon>Arthropoda</taxon>
        <taxon>Crustacea</taxon>
        <taxon>Branchiopoda</taxon>
        <taxon>Diplostraca</taxon>
        <taxon>Cladocera</taxon>
        <taxon>Anomopoda</taxon>
        <taxon>Daphniidae</taxon>
        <taxon>Simocephalus</taxon>
    </lineage>
</organism>
<accession>A0A4Y7NQU3</accession>
<feature type="domain" description="Winged helix Storkhead-box1" evidence="2">
    <location>
        <begin position="206"/>
        <end position="284"/>
    </location>
</feature>
<dbReference type="GO" id="GO:0006357">
    <property type="term" value="P:regulation of transcription by RNA polymerase II"/>
    <property type="evidence" value="ECO:0007669"/>
    <property type="project" value="InterPro"/>
</dbReference>
<dbReference type="GO" id="GO:0005634">
    <property type="term" value="C:nucleus"/>
    <property type="evidence" value="ECO:0007669"/>
    <property type="project" value="TreeGrafter"/>
</dbReference>
<protein>
    <submittedName>
        <fullName evidence="3">EOG090X0BW7</fullName>
    </submittedName>
</protein>
<feature type="region of interest" description="Disordered" evidence="1">
    <location>
        <begin position="1"/>
        <end position="26"/>
    </location>
</feature>
<feature type="region of interest" description="Disordered" evidence="1">
    <location>
        <begin position="49"/>
        <end position="99"/>
    </location>
</feature>
<dbReference type="AlphaFoldDB" id="A0A4Y7NQU3"/>
<feature type="region of interest" description="Disordered" evidence="1">
    <location>
        <begin position="697"/>
        <end position="724"/>
    </location>
</feature>
<evidence type="ECO:0000256" key="1">
    <source>
        <dbReference type="SAM" id="MobiDB-lite"/>
    </source>
</evidence>
<proteinExistence type="evidence at transcript level"/>